<dbReference type="AlphaFoldDB" id="A0A1Q9QZ61"/>
<evidence type="ECO:0000313" key="1">
    <source>
        <dbReference type="EMBL" id="OLS60441.1"/>
    </source>
</evidence>
<dbReference type="Proteomes" id="UP000186736">
    <property type="component" value="Unassembled WGS sequence"/>
</dbReference>
<accession>A0A1Q9QZ61</accession>
<gene>
    <name evidence="1" type="ORF">PSEMO_48520</name>
</gene>
<reference evidence="1 2" key="1">
    <citation type="submission" date="2016-10" db="EMBL/GenBank/DDBJ databases">
        <title>Genome Sequence of Pseudomonas putida GM4FR.</title>
        <authorList>
            <person name="Poehlein A."/>
            <person name="Wemheuer F."/>
            <person name="Hollensteiner J."/>
            <person name="Wemheuer B."/>
        </authorList>
    </citation>
    <scope>NUCLEOTIDE SEQUENCE [LARGE SCALE GENOMIC DNA]</scope>
    <source>
        <strain evidence="1 2">GM4FR</strain>
    </source>
</reference>
<comment type="caution">
    <text evidence="1">The sequence shown here is derived from an EMBL/GenBank/DDBJ whole genome shotgun (WGS) entry which is preliminary data.</text>
</comment>
<name>A0A1Q9QZ61_PSEPU</name>
<organism evidence="1 2">
    <name type="scientific">Pseudomonas putida</name>
    <name type="common">Arthrobacter siderocapsulatus</name>
    <dbReference type="NCBI Taxonomy" id="303"/>
    <lineage>
        <taxon>Bacteria</taxon>
        <taxon>Pseudomonadati</taxon>
        <taxon>Pseudomonadota</taxon>
        <taxon>Gammaproteobacteria</taxon>
        <taxon>Pseudomonadales</taxon>
        <taxon>Pseudomonadaceae</taxon>
        <taxon>Pseudomonas</taxon>
    </lineage>
</organism>
<sequence>MKTDWNLIREMMNTAIDSCEQIEAAGFDESLRSATINISGVECTVMGAQE</sequence>
<dbReference type="RefSeq" id="WP_178392050.1">
    <property type="nucleotide sequence ID" value="NZ_MKZO01000047.1"/>
</dbReference>
<dbReference type="EMBL" id="MKZO01000047">
    <property type="protein sequence ID" value="OLS60441.1"/>
    <property type="molecule type" value="Genomic_DNA"/>
</dbReference>
<evidence type="ECO:0000313" key="2">
    <source>
        <dbReference type="Proteomes" id="UP000186736"/>
    </source>
</evidence>
<protein>
    <submittedName>
        <fullName evidence="1">Uncharacterized protein</fullName>
    </submittedName>
</protein>
<proteinExistence type="predicted"/>